<feature type="region of interest" description="Disordered" evidence="13">
    <location>
        <begin position="148"/>
        <end position="168"/>
    </location>
</feature>
<dbReference type="GO" id="GO:0005524">
    <property type="term" value="F:ATP binding"/>
    <property type="evidence" value="ECO:0007669"/>
    <property type="project" value="UniProtKB-KW"/>
</dbReference>
<evidence type="ECO:0000256" key="1">
    <source>
        <dbReference type="ARBA" id="ARBA00001958"/>
    </source>
</evidence>
<dbReference type="Proteomes" id="UP001162131">
    <property type="component" value="Unassembled WGS sequence"/>
</dbReference>
<dbReference type="Gene3D" id="3.40.1380.20">
    <property type="entry name" value="Pyruvate kinase, C-terminal domain"/>
    <property type="match status" value="1"/>
</dbReference>
<dbReference type="GO" id="GO:0004743">
    <property type="term" value="F:pyruvate kinase activity"/>
    <property type="evidence" value="ECO:0007669"/>
    <property type="project" value="UniProtKB-EC"/>
</dbReference>
<evidence type="ECO:0000256" key="8">
    <source>
        <dbReference type="ARBA" id="ARBA00022777"/>
    </source>
</evidence>
<dbReference type="GO" id="GO:0030955">
    <property type="term" value="F:potassium ion binding"/>
    <property type="evidence" value="ECO:0007669"/>
    <property type="project" value="InterPro"/>
</dbReference>
<keyword evidence="8" id="KW-0418">Kinase</keyword>
<dbReference type="SUPFAM" id="SSF52935">
    <property type="entry name" value="PK C-terminal domain-like"/>
    <property type="match status" value="1"/>
</dbReference>
<keyword evidence="5" id="KW-0808">Transferase</keyword>
<dbReference type="InterPro" id="IPR015806">
    <property type="entry name" value="Pyrv_Knase_insert_dom_sf"/>
</dbReference>
<dbReference type="Gene3D" id="3.20.20.60">
    <property type="entry name" value="Phosphoenolpyruvate-binding domains"/>
    <property type="match status" value="2"/>
</dbReference>
<dbReference type="GO" id="GO:0000287">
    <property type="term" value="F:magnesium ion binding"/>
    <property type="evidence" value="ECO:0007669"/>
    <property type="project" value="InterPro"/>
</dbReference>
<dbReference type="InterPro" id="IPR036918">
    <property type="entry name" value="Pyrv_Knase_C_sf"/>
</dbReference>
<dbReference type="SUPFAM" id="SSF50800">
    <property type="entry name" value="PK beta-barrel domain-like"/>
    <property type="match status" value="1"/>
</dbReference>
<dbReference type="Gene3D" id="2.40.33.10">
    <property type="entry name" value="PK beta-barrel domain-like"/>
    <property type="match status" value="2"/>
</dbReference>
<organism evidence="16 17">
    <name type="scientific">Blepharisma stoltei</name>
    <dbReference type="NCBI Taxonomy" id="1481888"/>
    <lineage>
        <taxon>Eukaryota</taxon>
        <taxon>Sar</taxon>
        <taxon>Alveolata</taxon>
        <taxon>Ciliophora</taxon>
        <taxon>Postciliodesmatophora</taxon>
        <taxon>Heterotrichea</taxon>
        <taxon>Heterotrichida</taxon>
        <taxon>Blepharismidae</taxon>
        <taxon>Blepharisma</taxon>
    </lineage>
</organism>
<evidence type="ECO:0000313" key="16">
    <source>
        <dbReference type="EMBL" id="CAG9332554.1"/>
    </source>
</evidence>
<evidence type="ECO:0000313" key="17">
    <source>
        <dbReference type="Proteomes" id="UP001162131"/>
    </source>
</evidence>
<dbReference type="EMBL" id="CAJZBQ010000054">
    <property type="protein sequence ID" value="CAG9332554.1"/>
    <property type="molecule type" value="Genomic_DNA"/>
</dbReference>
<evidence type="ECO:0000256" key="5">
    <source>
        <dbReference type="ARBA" id="ARBA00022679"/>
    </source>
</evidence>
<evidence type="ECO:0000259" key="14">
    <source>
        <dbReference type="Pfam" id="PF00224"/>
    </source>
</evidence>
<dbReference type="InterPro" id="IPR001697">
    <property type="entry name" value="Pyr_Knase"/>
</dbReference>
<dbReference type="GO" id="GO:0016301">
    <property type="term" value="F:kinase activity"/>
    <property type="evidence" value="ECO:0007669"/>
    <property type="project" value="UniProtKB-KW"/>
</dbReference>
<dbReference type="InterPro" id="IPR011037">
    <property type="entry name" value="Pyrv_Knase-like_insert_dom_sf"/>
</dbReference>
<dbReference type="Pfam" id="PF00224">
    <property type="entry name" value="PK"/>
    <property type="match status" value="2"/>
</dbReference>
<dbReference type="EC" id="2.7.1.40" evidence="4"/>
<evidence type="ECO:0000256" key="13">
    <source>
        <dbReference type="SAM" id="MobiDB-lite"/>
    </source>
</evidence>
<comment type="caution">
    <text evidence="16">The sequence shown here is derived from an EMBL/GenBank/DDBJ whole genome shotgun (WGS) entry which is preliminary data.</text>
</comment>
<dbReference type="InterPro" id="IPR015795">
    <property type="entry name" value="Pyrv_Knase_C"/>
</dbReference>
<keyword evidence="7" id="KW-0547">Nucleotide-binding</keyword>
<dbReference type="SUPFAM" id="SSF51621">
    <property type="entry name" value="Phosphoenolpyruvate/pyruvate domain"/>
    <property type="match status" value="1"/>
</dbReference>
<evidence type="ECO:0000256" key="10">
    <source>
        <dbReference type="ARBA" id="ARBA00022842"/>
    </source>
</evidence>
<keyword evidence="9" id="KW-0067">ATP-binding</keyword>
<feature type="compositionally biased region" description="Polar residues" evidence="13">
    <location>
        <begin position="155"/>
        <end position="167"/>
    </location>
</feature>
<sequence>METRKTKIIMTVGKASSSKKALYELIKAGVDGIRLSTRFIRPEDKDLIMRNLREAEQEAKREVCVILSLRESDIRIGSPDPQNPIVLKEGDIVKIVNDASLVDDTNVAICNNRELPNLVKRDDKLLLEFGKVVFTVLNVELYKPRSLTPDPAADNQGSPIINENPEASNDLKPINNFQRYQRVKPKIAKAPKVVICRAENKCVINDQIPVNFSHTNIFDPDINNDMEDIRLLEWASSVDFDVIIYKQVRGEDDLESLWSIRIPPKTKRFAGIQTKESIGYLDNFIQLSDGAAIGRGILGVETGLSEVCRLQKLIIKKCNDKGKPVLLSTQVLDSLVSRLKPSRSEVTDITNMVFDGVDGIILTGETAYGRNPLLAVQYLESIISEAEQHIHYEEEQEMIFRDLKLPMSITENICYSAVRSVSSTMASLIICITKTGKTAQKIVKYKPACMVLAITDCSKTLRFLRIVRGVYPVLMDQTASHLVESALNIAKEHNLAQAGQTVIYVCGGKDSFVEGDTSLLRFCTIP</sequence>
<evidence type="ECO:0000256" key="2">
    <source>
        <dbReference type="ARBA" id="ARBA00004997"/>
    </source>
</evidence>
<dbReference type="InterPro" id="IPR015813">
    <property type="entry name" value="Pyrv/PenolPyrv_kinase-like_dom"/>
</dbReference>
<name>A0AAU9JZ51_9CILI</name>
<feature type="domain" description="Pyruvate kinase C-terminal" evidence="15">
    <location>
        <begin position="411"/>
        <end position="520"/>
    </location>
</feature>
<keyword evidence="10" id="KW-0460">Magnesium</keyword>
<evidence type="ECO:0000256" key="12">
    <source>
        <dbReference type="ARBA" id="ARBA00023317"/>
    </source>
</evidence>
<evidence type="ECO:0000256" key="7">
    <source>
        <dbReference type="ARBA" id="ARBA00022741"/>
    </source>
</evidence>
<comment type="similarity">
    <text evidence="3">Belongs to the pyruvate kinase family.</text>
</comment>
<dbReference type="InterPro" id="IPR040442">
    <property type="entry name" value="Pyrv_kinase-like_dom_sf"/>
</dbReference>
<evidence type="ECO:0000256" key="4">
    <source>
        <dbReference type="ARBA" id="ARBA00012142"/>
    </source>
</evidence>
<keyword evidence="12" id="KW-0670">Pyruvate</keyword>
<evidence type="ECO:0000256" key="11">
    <source>
        <dbReference type="ARBA" id="ARBA00023152"/>
    </source>
</evidence>
<dbReference type="PANTHER" id="PTHR11817">
    <property type="entry name" value="PYRUVATE KINASE"/>
    <property type="match status" value="1"/>
</dbReference>
<comment type="cofactor">
    <cofactor evidence="1">
        <name>K(+)</name>
        <dbReference type="ChEBI" id="CHEBI:29103"/>
    </cofactor>
</comment>
<dbReference type="InterPro" id="IPR015793">
    <property type="entry name" value="Pyrv_Knase_brl"/>
</dbReference>
<evidence type="ECO:0000256" key="6">
    <source>
        <dbReference type="ARBA" id="ARBA00022723"/>
    </source>
</evidence>
<evidence type="ECO:0000256" key="3">
    <source>
        <dbReference type="ARBA" id="ARBA00008663"/>
    </source>
</evidence>
<feature type="domain" description="Pyruvate kinase barrel" evidence="14">
    <location>
        <begin position="190"/>
        <end position="376"/>
    </location>
</feature>
<gene>
    <name evidence="16" type="ORF">BSTOLATCC_MIC55999</name>
</gene>
<dbReference type="AlphaFoldDB" id="A0AAU9JZ51"/>
<evidence type="ECO:0000256" key="9">
    <source>
        <dbReference type="ARBA" id="ARBA00022840"/>
    </source>
</evidence>
<dbReference type="Pfam" id="PF02887">
    <property type="entry name" value="PK_C"/>
    <property type="match status" value="1"/>
</dbReference>
<keyword evidence="11" id="KW-0324">Glycolysis</keyword>
<protein>
    <recommendedName>
        <fullName evidence="4">pyruvate kinase</fullName>
        <ecNumber evidence="4">2.7.1.40</ecNumber>
    </recommendedName>
</protein>
<proteinExistence type="inferred from homology"/>
<keyword evidence="17" id="KW-1185">Reference proteome</keyword>
<evidence type="ECO:0000259" key="15">
    <source>
        <dbReference type="Pfam" id="PF02887"/>
    </source>
</evidence>
<reference evidence="16" key="1">
    <citation type="submission" date="2021-09" db="EMBL/GenBank/DDBJ databases">
        <authorList>
            <consortium name="AG Swart"/>
            <person name="Singh M."/>
            <person name="Singh A."/>
            <person name="Seah K."/>
            <person name="Emmerich C."/>
        </authorList>
    </citation>
    <scope>NUCLEOTIDE SEQUENCE</scope>
    <source>
        <strain evidence="16">ATCC30299</strain>
    </source>
</reference>
<accession>A0AAU9JZ51</accession>
<comment type="pathway">
    <text evidence="2">Carbohydrate degradation; glycolysis; pyruvate from D-glyceraldehyde 3-phosphate: step 5/5.</text>
</comment>
<feature type="domain" description="Pyruvate kinase barrel" evidence="14">
    <location>
        <begin position="4"/>
        <end position="140"/>
    </location>
</feature>
<keyword evidence="6" id="KW-0479">Metal-binding</keyword>